<keyword evidence="5 10" id="KW-0004">4Fe-4S</keyword>
<keyword evidence="6 10" id="KW-0479">Metal-binding</keyword>
<comment type="function">
    <text evidence="2 10">Ferredoxins are iron-sulfur proteins that transfer electrons in a wide variety of metabolic reactions.</text>
</comment>
<evidence type="ECO:0000313" key="12">
    <source>
        <dbReference type="EMBL" id="KEZ89549.1"/>
    </source>
</evidence>
<evidence type="ECO:0000313" key="13">
    <source>
        <dbReference type="Proteomes" id="UP000028525"/>
    </source>
</evidence>
<dbReference type="Proteomes" id="UP000028525">
    <property type="component" value="Unassembled WGS sequence"/>
</dbReference>
<protein>
    <recommendedName>
        <fullName evidence="3 10">Ferredoxin</fullName>
    </recommendedName>
</protein>
<dbReference type="GO" id="GO:0009055">
    <property type="term" value="F:electron transfer activity"/>
    <property type="evidence" value="ECO:0007669"/>
    <property type="project" value="UniProtKB-UniRule"/>
</dbReference>
<dbReference type="SUPFAM" id="SSF54862">
    <property type="entry name" value="4Fe-4S ferredoxins"/>
    <property type="match status" value="1"/>
</dbReference>
<dbReference type="PANTHER" id="PTHR24960:SF79">
    <property type="entry name" value="PHOTOSYSTEM I IRON-SULFUR CENTER"/>
    <property type="match status" value="1"/>
</dbReference>
<keyword evidence="13" id="KW-1185">Reference proteome</keyword>
<name>A0A084JKR5_9FIRM</name>
<evidence type="ECO:0000256" key="8">
    <source>
        <dbReference type="ARBA" id="ARBA00023004"/>
    </source>
</evidence>
<comment type="caution">
    <text evidence="12">The sequence shown here is derived from an EMBL/GenBank/DDBJ whole genome shotgun (WGS) entry which is preliminary data.</text>
</comment>
<dbReference type="Gene3D" id="3.30.70.20">
    <property type="match status" value="1"/>
</dbReference>
<evidence type="ECO:0000256" key="1">
    <source>
        <dbReference type="ARBA" id="ARBA00001966"/>
    </source>
</evidence>
<dbReference type="InterPro" id="IPR050157">
    <property type="entry name" value="PSI_iron-sulfur_center"/>
</dbReference>
<gene>
    <name evidence="12" type="ORF">IO98_14365</name>
</gene>
<keyword evidence="7 10" id="KW-0249">Electron transport</keyword>
<evidence type="ECO:0000256" key="9">
    <source>
        <dbReference type="ARBA" id="ARBA00023014"/>
    </source>
</evidence>
<dbReference type="PROSITE" id="PS51379">
    <property type="entry name" value="4FE4S_FER_2"/>
    <property type="match status" value="2"/>
</dbReference>
<feature type="domain" description="4Fe-4S ferredoxin-type" evidence="11">
    <location>
        <begin position="1"/>
        <end position="28"/>
    </location>
</feature>
<keyword evidence="9 10" id="KW-0411">Iron-sulfur</keyword>
<organism evidence="12 13">
    <name type="scientific">Lacrimispora celerecrescens</name>
    <dbReference type="NCBI Taxonomy" id="29354"/>
    <lineage>
        <taxon>Bacteria</taxon>
        <taxon>Bacillati</taxon>
        <taxon>Bacillota</taxon>
        <taxon>Clostridia</taxon>
        <taxon>Lachnospirales</taxon>
        <taxon>Lachnospiraceae</taxon>
        <taxon>Lacrimispora</taxon>
    </lineage>
</organism>
<evidence type="ECO:0000256" key="7">
    <source>
        <dbReference type="ARBA" id="ARBA00022982"/>
    </source>
</evidence>
<dbReference type="InterPro" id="IPR000813">
    <property type="entry name" value="7Fe_ferredoxin"/>
</dbReference>
<reference evidence="12 13" key="1">
    <citation type="submission" date="2014-07" db="EMBL/GenBank/DDBJ databases">
        <title>Draft genome of Clostridium celerecrescens 152B isolated from sediments associated with methane hydrate from Krishna Godavari basin.</title>
        <authorList>
            <person name="Honkalas V.S."/>
            <person name="Dabir A.P."/>
            <person name="Arora P."/>
            <person name="Dhakephalkar P.K."/>
        </authorList>
    </citation>
    <scope>NUCLEOTIDE SEQUENCE [LARGE SCALE GENOMIC DNA]</scope>
    <source>
        <strain evidence="12 13">152B</strain>
    </source>
</reference>
<dbReference type="GO" id="GO:0051539">
    <property type="term" value="F:4 iron, 4 sulfur cluster binding"/>
    <property type="evidence" value="ECO:0007669"/>
    <property type="project" value="UniProtKB-UniRule"/>
</dbReference>
<dbReference type="PRINTS" id="PR00354">
    <property type="entry name" value="7FE8SFRDOXIN"/>
</dbReference>
<dbReference type="STRING" id="29354.IO98_14365"/>
<dbReference type="AlphaFoldDB" id="A0A084JKR5"/>
<keyword evidence="8 10" id="KW-0408">Iron</keyword>
<dbReference type="OrthoDB" id="9803397at2"/>
<evidence type="ECO:0000256" key="6">
    <source>
        <dbReference type="ARBA" id="ARBA00022723"/>
    </source>
</evidence>
<dbReference type="PROSITE" id="PS00198">
    <property type="entry name" value="4FE4S_FER_1"/>
    <property type="match status" value="1"/>
</dbReference>
<dbReference type="PANTHER" id="PTHR24960">
    <property type="entry name" value="PHOTOSYSTEM I IRON-SULFUR CENTER-RELATED"/>
    <property type="match status" value="1"/>
</dbReference>
<keyword evidence="4 10" id="KW-0813">Transport</keyword>
<dbReference type="GO" id="GO:0005737">
    <property type="term" value="C:cytoplasm"/>
    <property type="evidence" value="ECO:0007669"/>
    <property type="project" value="TreeGrafter"/>
</dbReference>
<evidence type="ECO:0000256" key="5">
    <source>
        <dbReference type="ARBA" id="ARBA00022485"/>
    </source>
</evidence>
<dbReference type="InterPro" id="IPR017900">
    <property type="entry name" value="4Fe4S_Fe_S_CS"/>
</dbReference>
<feature type="domain" description="4Fe-4S ferredoxin-type" evidence="11">
    <location>
        <begin position="29"/>
        <end position="56"/>
    </location>
</feature>
<evidence type="ECO:0000256" key="3">
    <source>
        <dbReference type="ARBA" id="ARBA00013529"/>
    </source>
</evidence>
<evidence type="ECO:0000259" key="11">
    <source>
        <dbReference type="PROSITE" id="PS51379"/>
    </source>
</evidence>
<accession>A0A084JKR5</accession>
<proteinExistence type="predicted"/>
<dbReference type="InterPro" id="IPR017896">
    <property type="entry name" value="4Fe4S_Fe-S-bd"/>
</dbReference>
<evidence type="ECO:0000256" key="2">
    <source>
        <dbReference type="ARBA" id="ARBA00003532"/>
    </source>
</evidence>
<sequence length="56" mass="5503">MARVISDACVSCGSCEGECPVSAISQGDSQFVIDADACIDCGACEGVCPTGAISEA</sequence>
<evidence type="ECO:0000256" key="4">
    <source>
        <dbReference type="ARBA" id="ARBA00022448"/>
    </source>
</evidence>
<dbReference type="GO" id="GO:0046872">
    <property type="term" value="F:metal ion binding"/>
    <property type="evidence" value="ECO:0007669"/>
    <property type="project" value="UniProtKB-UniRule"/>
</dbReference>
<comment type="cofactor">
    <cofactor evidence="1 10">
        <name>[4Fe-4S] cluster</name>
        <dbReference type="ChEBI" id="CHEBI:49883"/>
    </cofactor>
</comment>
<dbReference type="EMBL" id="JPME01000016">
    <property type="protein sequence ID" value="KEZ89549.1"/>
    <property type="molecule type" value="Genomic_DNA"/>
</dbReference>
<evidence type="ECO:0000256" key="10">
    <source>
        <dbReference type="RuleBase" id="RU365098"/>
    </source>
</evidence>
<dbReference type="Pfam" id="PF13187">
    <property type="entry name" value="Fer4_9"/>
    <property type="match status" value="1"/>
</dbReference>
<dbReference type="RefSeq" id="WP_025231031.1">
    <property type="nucleotide sequence ID" value="NZ_FYAL01000015.1"/>
</dbReference>